<dbReference type="PATRIC" id="fig|388467.6.peg.3432"/>
<organism evidence="1 2">
    <name type="scientific">Planktothrix agardhii (strain NIVA-CYA 126/8)</name>
    <dbReference type="NCBI Taxonomy" id="388467"/>
    <lineage>
        <taxon>Bacteria</taxon>
        <taxon>Bacillati</taxon>
        <taxon>Cyanobacteriota</taxon>
        <taxon>Cyanophyceae</taxon>
        <taxon>Oscillatoriophycideae</taxon>
        <taxon>Oscillatoriales</taxon>
        <taxon>Microcoleaceae</taxon>
        <taxon>Planktothrix</taxon>
    </lineage>
</organism>
<dbReference type="Proteomes" id="UP000027395">
    <property type="component" value="Chromosome"/>
</dbReference>
<dbReference type="STRING" id="388467.A19Y_3487"/>
<dbReference type="AlphaFoldDB" id="A0A073CW85"/>
<name>A0A073CW85_PLAA1</name>
<protein>
    <recommendedName>
        <fullName evidence="3">PIN domain-containing protein</fullName>
    </recommendedName>
</protein>
<reference evidence="1 2" key="1">
    <citation type="journal article" date="2014" name="Appl. Environ. Microbiol.">
        <title>Elucidation of insertion elements encoded on plasmids and in vitro construction of shuttle vectors from the toxic cyanobacterium Planktothrix.</title>
        <authorList>
            <person name="Christiansen G."/>
            <person name="Goesmann A."/>
            <person name="Kurmayer R."/>
        </authorList>
    </citation>
    <scope>NUCLEOTIDE SEQUENCE [LARGE SCALE GENOMIC DNA]</scope>
    <source>
        <strain evidence="1 2">NIVA-CYA 126/8</strain>
    </source>
</reference>
<evidence type="ECO:0000313" key="1">
    <source>
        <dbReference type="EMBL" id="KEI68255.1"/>
    </source>
</evidence>
<accession>A0A073CW85</accession>
<gene>
    <name evidence="1" type="ORF">A19Y_3487</name>
</gene>
<sequence>MTKIPELIFLDTNVYLIGAVERQSPEGLILKWLGWEAPNDNSVGVIISEELIDQIARVANLQSIGLIFPIESVYEDIIFEELGTN</sequence>
<proteinExistence type="predicted"/>
<dbReference type="RefSeq" id="WP_042155605.1">
    <property type="nucleotide sequence ID" value="NZ_CM002803.1"/>
</dbReference>
<evidence type="ECO:0008006" key="3">
    <source>
        <dbReference type="Google" id="ProtNLM"/>
    </source>
</evidence>
<dbReference type="HOGENOM" id="CLU_2509843_0_0_3"/>
<evidence type="ECO:0000313" key="2">
    <source>
        <dbReference type="Proteomes" id="UP000027395"/>
    </source>
</evidence>
<dbReference type="EMBL" id="CM002803">
    <property type="protein sequence ID" value="KEI68255.1"/>
    <property type="molecule type" value="Genomic_DNA"/>
</dbReference>
<keyword evidence="2" id="KW-1185">Reference proteome</keyword>